<feature type="region of interest" description="Disordered" evidence="6">
    <location>
        <begin position="227"/>
        <end position="251"/>
    </location>
</feature>
<sequence>MRIRRCHMSNPKSPVGKENQGKVRVCAIGKSMGRGKVSMKRIEDRHNRHVTFSKRRVGLMKKANELSVLCDVEIGLIVFSGSGNLYEFSSSHRLEDLIEETISKAKGAFVVDRQISDVVLMANQVVEDYQWGGSLGKTVERYRTYNEEFAVKTADKPKKSLTDSISGFRSAELLEAMSNLNVEQLTTKELTNIEGNLGALLRETRLRKTQLMMETLSALAEKIGETIGGQGGSGLNRQNDQRRGQELQLIS</sequence>
<evidence type="ECO:0000313" key="8">
    <source>
        <dbReference type="EMBL" id="EXB77863.1"/>
    </source>
</evidence>
<reference evidence="9" key="1">
    <citation type="submission" date="2013-01" db="EMBL/GenBank/DDBJ databases">
        <title>Draft Genome Sequence of a Mulberry Tree, Morus notabilis C.K. Schneid.</title>
        <authorList>
            <person name="He N."/>
            <person name="Zhao S."/>
        </authorList>
    </citation>
    <scope>NUCLEOTIDE SEQUENCE</scope>
</reference>
<dbReference type="Proteomes" id="UP000030645">
    <property type="component" value="Unassembled WGS sequence"/>
</dbReference>
<evidence type="ECO:0000256" key="4">
    <source>
        <dbReference type="ARBA" id="ARBA00023163"/>
    </source>
</evidence>
<evidence type="ECO:0000256" key="3">
    <source>
        <dbReference type="ARBA" id="ARBA00023125"/>
    </source>
</evidence>
<evidence type="ECO:0000256" key="1">
    <source>
        <dbReference type="ARBA" id="ARBA00004123"/>
    </source>
</evidence>
<keyword evidence="2" id="KW-0805">Transcription regulation</keyword>
<dbReference type="SUPFAM" id="SSF55455">
    <property type="entry name" value="SRF-like"/>
    <property type="match status" value="1"/>
</dbReference>
<dbReference type="GO" id="GO:0045944">
    <property type="term" value="P:positive regulation of transcription by RNA polymerase II"/>
    <property type="evidence" value="ECO:0007669"/>
    <property type="project" value="InterPro"/>
</dbReference>
<evidence type="ECO:0000313" key="9">
    <source>
        <dbReference type="Proteomes" id="UP000030645"/>
    </source>
</evidence>
<dbReference type="PROSITE" id="PS50066">
    <property type="entry name" value="MADS_BOX_2"/>
    <property type="match status" value="1"/>
</dbReference>
<name>W9R9U0_9ROSA</name>
<accession>W9R9U0</accession>
<dbReference type="GO" id="GO:0046983">
    <property type="term" value="F:protein dimerization activity"/>
    <property type="evidence" value="ECO:0007669"/>
    <property type="project" value="InterPro"/>
</dbReference>
<dbReference type="InterPro" id="IPR036879">
    <property type="entry name" value="TF_MADSbox_sf"/>
</dbReference>
<dbReference type="PANTHER" id="PTHR48019">
    <property type="entry name" value="SERUM RESPONSE FACTOR HOMOLOG"/>
    <property type="match status" value="1"/>
</dbReference>
<evidence type="ECO:0000259" key="7">
    <source>
        <dbReference type="PROSITE" id="PS50066"/>
    </source>
</evidence>
<comment type="subcellular location">
    <subcellularLocation>
        <location evidence="1">Nucleus</location>
    </subcellularLocation>
</comment>
<dbReference type="GO" id="GO:0005634">
    <property type="term" value="C:nucleus"/>
    <property type="evidence" value="ECO:0007669"/>
    <property type="project" value="UniProtKB-SubCell"/>
</dbReference>
<evidence type="ECO:0000256" key="2">
    <source>
        <dbReference type="ARBA" id="ARBA00023015"/>
    </source>
</evidence>
<keyword evidence="4" id="KW-0804">Transcription</keyword>
<keyword evidence="5" id="KW-0539">Nucleus</keyword>
<keyword evidence="3" id="KW-0238">DNA-binding</keyword>
<dbReference type="Gene3D" id="3.40.1810.10">
    <property type="entry name" value="Transcription factor, MADS-box"/>
    <property type="match status" value="1"/>
</dbReference>
<keyword evidence="9" id="KW-1185">Reference proteome</keyword>
<organism evidence="8 9">
    <name type="scientific">Morus notabilis</name>
    <dbReference type="NCBI Taxonomy" id="981085"/>
    <lineage>
        <taxon>Eukaryota</taxon>
        <taxon>Viridiplantae</taxon>
        <taxon>Streptophyta</taxon>
        <taxon>Embryophyta</taxon>
        <taxon>Tracheophyta</taxon>
        <taxon>Spermatophyta</taxon>
        <taxon>Magnoliopsida</taxon>
        <taxon>eudicotyledons</taxon>
        <taxon>Gunneridae</taxon>
        <taxon>Pentapetalae</taxon>
        <taxon>rosids</taxon>
        <taxon>fabids</taxon>
        <taxon>Rosales</taxon>
        <taxon>Moraceae</taxon>
        <taxon>Moreae</taxon>
        <taxon>Morus</taxon>
    </lineage>
</organism>
<protein>
    <submittedName>
        <fullName evidence="8">Agamous-like MADS-box protein AGL8</fullName>
    </submittedName>
</protein>
<proteinExistence type="predicted"/>
<dbReference type="SMART" id="SM00432">
    <property type="entry name" value="MADS"/>
    <property type="match status" value="1"/>
</dbReference>
<feature type="domain" description="MADS-box" evidence="7">
    <location>
        <begin position="32"/>
        <end position="92"/>
    </location>
</feature>
<dbReference type="EMBL" id="KE344763">
    <property type="protein sequence ID" value="EXB77863.1"/>
    <property type="molecule type" value="Genomic_DNA"/>
</dbReference>
<dbReference type="InterPro" id="IPR033896">
    <property type="entry name" value="MEF2-like_N"/>
</dbReference>
<dbReference type="PROSITE" id="PS00350">
    <property type="entry name" value="MADS_BOX_1"/>
    <property type="match status" value="1"/>
</dbReference>
<dbReference type="AlphaFoldDB" id="W9R9U0"/>
<gene>
    <name evidence="8" type="ORF">L484_009159</name>
</gene>
<evidence type="ECO:0000256" key="6">
    <source>
        <dbReference type="SAM" id="MobiDB-lite"/>
    </source>
</evidence>
<dbReference type="CDD" id="cd00265">
    <property type="entry name" value="MADS_MEF2_like"/>
    <property type="match status" value="1"/>
</dbReference>
<dbReference type="Pfam" id="PF00319">
    <property type="entry name" value="SRF-TF"/>
    <property type="match status" value="1"/>
</dbReference>
<dbReference type="InterPro" id="IPR050142">
    <property type="entry name" value="MADS-box/MEF2_TF"/>
</dbReference>
<dbReference type="GO" id="GO:0000977">
    <property type="term" value="F:RNA polymerase II transcription regulatory region sequence-specific DNA binding"/>
    <property type="evidence" value="ECO:0007669"/>
    <property type="project" value="InterPro"/>
</dbReference>
<evidence type="ECO:0000256" key="5">
    <source>
        <dbReference type="ARBA" id="ARBA00023242"/>
    </source>
</evidence>
<dbReference type="PRINTS" id="PR00404">
    <property type="entry name" value="MADSDOMAIN"/>
</dbReference>
<dbReference type="eggNOG" id="KOG0014">
    <property type="taxonomic scope" value="Eukaryota"/>
</dbReference>
<dbReference type="InterPro" id="IPR002100">
    <property type="entry name" value="TF_MADSbox"/>
</dbReference>